<dbReference type="EMBL" id="LJJC01000004">
    <property type="protein sequence ID" value="KQL52938.1"/>
    <property type="molecule type" value="Genomic_DNA"/>
</dbReference>
<reference evidence="5 6" key="1">
    <citation type="submission" date="2015-09" db="EMBL/GenBank/DDBJ databases">
        <title>Genome sequencing project for genomic taxonomy and phylogenomics of Bacillus-like bacteria.</title>
        <authorList>
            <person name="Liu B."/>
            <person name="Wang J."/>
            <person name="Zhu Y."/>
            <person name="Liu G."/>
            <person name="Chen Q."/>
            <person name="Chen Z."/>
            <person name="Lan J."/>
            <person name="Che J."/>
            <person name="Ge C."/>
            <person name="Shi H."/>
            <person name="Pan Z."/>
            <person name="Liu X."/>
        </authorList>
    </citation>
    <scope>NUCLEOTIDE SEQUENCE [LARGE SCALE GENOMIC DNA]</scope>
    <source>
        <strain evidence="5 6">LMG 18435</strain>
    </source>
</reference>
<dbReference type="InterPro" id="IPR028978">
    <property type="entry name" value="Chorismate_lyase_/UTRA_dom_sf"/>
</dbReference>
<evidence type="ECO:0000256" key="1">
    <source>
        <dbReference type="ARBA" id="ARBA00023015"/>
    </source>
</evidence>
<dbReference type="SMART" id="SM00866">
    <property type="entry name" value="UTRA"/>
    <property type="match status" value="1"/>
</dbReference>
<evidence type="ECO:0000256" key="3">
    <source>
        <dbReference type="ARBA" id="ARBA00023163"/>
    </source>
</evidence>
<organism evidence="5 6">
    <name type="scientific">Heyndrickxia shackletonii</name>
    <dbReference type="NCBI Taxonomy" id="157838"/>
    <lineage>
        <taxon>Bacteria</taxon>
        <taxon>Bacillati</taxon>
        <taxon>Bacillota</taxon>
        <taxon>Bacilli</taxon>
        <taxon>Bacillales</taxon>
        <taxon>Bacillaceae</taxon>
        <taxon>Heyndrickxia</taxon>
    </lineage>
</organism>
<proteinExistence type="predicted"/>
<dbReference type="PANTHER" id="PTHR44846">
    <property type="entry name" value="MANNOSYL-D-GLYCERATE TRANSPORT/METABOLISM SYSTEM REPRESSOR MNGR-RELATED"/>
    <property type="match status" value="1"/>
</dbReference>
<gene>
    <name evidence="5" type="ORF">AN964_05050</name>
</gene>
<dbReference type="Proteomes" id="UP000051888">
    <property type="component" value="Unassembled WGS sequence"/>
</dbReference>
<dbReference type="PROSITE" id="PS50949">
    <property type="entry name" value="HTH_GNTR"/>
    <property type="match status" value="1"/>
</dbReference>
<dbReference type="CDD" id="cd07377">
    <property type="entry name" value="WHTH_GntR"/>
    <property type="match status" value="1"/>
</dbReference>
<dbReference type="SMART" id="SM00345">
    <property type="entry name" value="HTH_GNTR"/>
    <property type="match status" value="1"/>
</dbReference>
<name>A0A0Q3WQ39_9BACI</name>
<dbReference type="Gene3D" id="1.10.10.10">
    <property type="entry name" value="Winged helix-like DNA-binding domain superfamily/Winged helix DNA-binding domain"/>
    <property type="match status" value="1"/>
</dbReference>
<dbReference type="PATRIC" id="fig|157838.3.peg.1122"/>
<feature type="domain" description="HTH gntR-type" evidence="4">
    <location>
        <begin position="17"/>
        <end position="85"/>
    </location>
</feature>
<dbReference type="GO" id="GO:0003677">
    <property type="term" value="F:DNA binding"/>
    <property type="evidence" value="ECO:0007669"/>
    <property type="project" value="UniProtKB-KW"/>
</dbReference>
<protein>
    <submittedName>
        <fullName evidence="5">GntR family transcriptional regulator</fullName>
    </submittedName>
</protein>
<dbReference type="AlphaFoldDB" id="A0A0Q3WQ39"/>
<dbReference type="InterPro" id="IPR050679">
    <property type="entry name" value="Bact_HTH_transcr_reg"/>
</dbReference>
<dbReference type="FunFam" id="1.10.10.10:FF:000079">
    <property type="entry name" value="GntR family transcriptional regulator"/>
    <property type="match status" value="1"/>
</dbReference>
<dbReference type="PRINTS" id="PR00035">
    <property type="entry name" value="HTHGNTR"/>
</dbReference>
<dbReference type="Pfam" id="PF07702">
    <property type="entry name" value="UTRA"/>
    <property type="match status" value="1"/>
</dbReference>
<evidence type="ECO:0000313" key="5">
    <source>
        <dbReference type="EMBL" id="KQL52938.1"/>
    </source>
</evidence>
<keyword evidence="3" id="KW-0804">Transcription</keyword>
<dbReference type="InterPro" id="IPR036390">
    <property type="entry name" value="WH_DNA-bd_sf"/>
</dbReference>
<dbReference type="Pfam" id="PF00392">
    <property type="entry name" value="GntR"/>
    <property type="match status" value="1"/>
</dbReference>
<dbReference type="InterPro" id="IPR036388">
    <property type="entry name" value="WH-like_DNA-bd_sf"/>
</dbReference>
<keyword evidence="1" id="KW-0805">Transcription regulation</keyword>
<comment type="caution">
    <text evidence="5">The sequence shown here is derived from an EMBL/GenBank/DDBJ whole genome shotgun (WGS) entry which is preliminary data.</text>
</comment>
<evidence type="ECO:0000256" key="2">
    <source>
        <dbReference type="ARBA" id="ARBA00023125"/>
    </source>
</evidence>
<dbReference type="SUPFAM" id="SSF64288">
    <property type="entry name" value="Chorismate lyase-like"/>
    <property type="match status" value="1"/>
</dbReference>
<keyword evidence="2" id="KW-0238">DNA-binding</keyword>
<dbReference type="PANTHER" id="PTHR44846:SF1">
    <property type="entry name" value="MANNOSYL-D-GLYCERATE TRANSPORT_METABOLISM SYSTEM REPRESSOR MNGR-RELATED"/>
    <property type="match status" value="1"/>
</dbReference>
<dbReference type="STRING" id="157838.AN964_05050"/>
<keyword evidence="6" id="KW-1185">Reference proteome</keyword>
<dbReference type="GO" id="GO:0003700">
    <property type="term" value="F:DNA-binding transcription factor activity"/>
    <property type="evidence" value="ECO:0007669"/>
    <property type="project" value="InterPro"/>
</dbReference>
<evidence type="ECO:0000313" key="6">
    <source>
        <dbReference type="Proteomes" id="UP000051888"/>
    </source>
</evidence>
<accession>A0A0Q3WQ39</accession>
<dbReference type="InterPro" id="IPR000524">
    <property type="entry name" value="Tscrpt_reg_HTH_GntR"/>
</dbReference>
<dbReference type="InterPro" id="IPR011663">
    <property type="entry name" value="UTRA"/>
</dbReference>
<dbReference type="GO" id="GO:0045892">
    <property type="term" value="P:negative regulation of DNA-templated transcription"/>
    <property type="evidence" value="ECO:0007669"/>
    <property type="project" value="TreeGrafter"/>
</dbReference>
<evidence type="ECO:0000259" key="4">
    <source>
        <dbReference type="PROSITE" id="PS50949"/>
    </source>
</evidence>
<sequence>MIGFLKEKSMIEKDNRLPLYYQLMDIIQGKIERGELKENDRLPSERELCEMYQVSRTTVRQTMQELEKEGFIYKEHGKGSFVAPKVINQSLVKFYSFTEEMKKVGKIPSSVVVDFQLVPCDAKAAKVLNIPVEDHVYKIIRLRLADDEPMMYETSYLPLVRFPNLRKEDLENIPMYNLFREKYNVVITKANESFKAVMATKEEAAKLKIDTKEPSLLIRRVTYEGNSVIEYTISIARGDKFTYSVELK</sequence>
<dbReference type="SUPFAM" id="SSF46785">
    <property type="entry name" value="Winged helix' DNA-binding domain"/>
    <property type="match status" value="1"/>
</dbReference>
<dbReference type="Gene3D" id="3.40.1410.10">
    <property type="entry name" value="Chorismate lyase-like"/>
    <property type="match status" value="1"/>
</dbReference>